<gene>
    <name evidence="4" type="ORF">METZ01_LOCUS106210</name>
</gene>
<keyword evidence="1" id="KW-0732">Signal</keyword>
<protein>
    <recommendedName>
        <fullName evidence="3">TonB-dependent receptor plug domain-containing protein</fullName>
    </recommendedName>
</protein>
<dbReference type="PANTHER" id="PTHR30069">
    <property type="entry name" value="TONB-DEPENDENT OUTER MEMBRANE RECEPTOR"/>
    <property type="match status" value="1"/>
</dbReference>
<reference evidence="4" key="1">
    <citation type="submission" date="2018-05" db="EMBL/GenBank/DDBJ databases">
        <authorList>
            <person name="Lanie J.A."/>
            <person name="Ng W.-L."/>
            <person name="Kazmierczak K.M."/>
            <person name="Andrzejewski T.M."/>
            <person name="Davidsen T.M."/>
            <person name="Wayne K.J."/>
            <person name="Tettelin H."/>
            <person name="Glass J.I."/>
            <person name="Rusch D."/>
            <person name="Podicherti R."/>
            <person name="Tsui H.-C.T."/>
            <person name="Winkler M.E."/>
        </authorList>
    </citation>
    <scope>NUCLEOTIDE SEQUENCE</scope>
</reference>
<dbReference type="EMBL" id="UINC01012187">
    <property type="protein sequence ID" value="SVA53356.1"/>
    <property type="molecule type" value="Genomic_DNA"/>
</dbReference>
<dbReference type="InterPro" id="IPR012910">
    <property type="entry name" value="Plug_dom"/>
</dbReference>
<keyword evidence="2" id="KW-0472">Membrane</keyword>
<organism evidence="4">
    <name type="scientific">marine metagenome</name>
    <dbReference type="NCBI Taxonomy" id="408172"/>
    <lineage>
        <taxon>unclassified sequences</taxon>
        <taxon>metagenomes</taxon>
        <taxon>ecological metagenomes</taxon>
    </lineage>
</organism>
<dbReference type="SUPFAM" id="SSF49464">
    <property type="entry name" value="Carboxypeptidase regulatory domain-like"/>
    <property type="match status" value="1"/>
</dbReference>
<dbReference type="InterPro" id="IPR039426">
    <property type="entry name" value="TonB-dep_rcpt-like"/>
</dbReference>
<evidence type="ECO:0000313" key="4">
    <source>
        <dbReference type="EMBL" id="SVA53356.1"/>
    </source>
</evidence>
<keyword evidence="2" id="KW-0812">Transmembrane</keyword>
<feature type="non-terminal residue" evidence="4">
    <location>
        <position position="1"/>
    </location>
</feature>
<dbReference type="PANTHER" id="PTHR30069:SF29">
    <property type="entry name" value="HEMOGLOBIN AND HEMOGLOBIN-HAPTOGLOBIN-BINDING PROTEIN 1-RELATED"/>
    <property type="match status" value="1"/>
</dbReference>
<dbReference type="InterPro" id="IPR037066">
    <property type="entry name" value="Plug_dom_sf"/>
</dbReference>
<dbReference type="AlphaFoldDB" id="A0A381WLI1"/>
<feature type="domain" description="TonB-dependent receptor plug" evidence="3">
    <location>
        <begin position="141"/>
        <end position="226"/>
    </location>
</feature>
<accession>A0A381WLI1</accession>
<dbReference type="Gene3D" id="2.170.130.10">
    <property type="entry name" value="TonB-dependent receptor, plug domain"/>
    <property type="match status" value="1"/>
</dbReference>
<evidence type="ECO:0000259" key="3">
    <source>
        <dbReference type="Pfam" id="PF07715"/>
    </source>
</evidence>
<evidence type="ECO:0000256" key="2">
    <source>
        <dbReference type="SAM" id="Phobius"/>
    </source>
</evidence>
<evidence type="ECO:0000256" key="1">
    <source>
        <dbReference type="ARBA" id="ARBA00022729"/>
    </source>
</evidence>
<proteinExistence type="predicted"/>
<name>A0A381WLI1_9ZZZZ</name>
<dbReference type="GO" id="GO:0015344">
    <property type="term" value="F:siderophore uptake transmembrane transporter activity"/>
    <property type="evidence" value="ECO:0007669"/>
    <property type="project" value="TreeGrafter"/>
</dbReference>
<dbReference type="GO" id="GO:0044718">
    <property type="term" value="P:siderophore transmembrane transport"/>
    <property type="evidence" value="ECO:0007669"/>
    <property type="project" value="TreeGrafter"/>
</dbReference>
<keyword evidence="2" id="KW-1133">Transmembrane helix</keyword>
<feature type="non-terminal residue" evidence="4">
    <location>
        <position position="1038"/>
    </location>
</feature>
<dbReference type="Pfam" id="PF13715">
    <property type="entry name" value="CarbopepD_reg_2"/>
    <property type="match status" value="1"/>
</dbReference>
<dbReference type="Gene3D" id="2.60.40.1120">
    <property type="entry name" value="Carboxypeptidase-like, regulatory domain"/>
    <property type="match status" value="1"/>
</dbReference>
<dbReference type="InterPro" id="IPR008969">
    <property type="entry name" value="CarboxyPept-like_regulatory"/>
</dbReference>
<sequence>MSTIFKSYLMNRHYNIYFLYIARIFLTGATFGQILFAGVTGKVTGTIIDDKTGKALLGANIQVEGTYLGTSSDESGYFVLLNVPPGVQTLKASMIGYAEMTVTDVRVEIDLTVQVDIHMKPEVLEGELIEVIAQRKLVRLDVAASQKSISSDDIDQLPVSSVSDVISLQAGVSGFSVRGGSYNETMYAIDGIVMNDERTSEPTTGIPLSAVQDISVQTGGFGAEYRNVRSGVINVVTKEGNPDKYSGTISFRNSPATQKHFGISPYDKNSFWNRPYFDDDVCWTGTNNGNWDEYTQRQYPSFDGWNSVSQQTLADSNPINDLAPSGAQKLSTWENRKNGAISLPDYNIDAGFGGPVPLLSKRLGNLRFFASFRSEHDAYLYQVSRPGLNKISSLIKLTSDLSKSMKLSFSHIMGELEATTLSRGGGASYMNDVWDLASQVNMRGFTMPWRLFTDIYWSSSTVNNTTTAMKLTHQLSHRSFYEVLVKFDEKNYHTWHGARRDTTRDNEILDGYYVDDSPEGFWGSPYFSVDGRLAFGGAVSTARDTSIIRSFTIKSDLTSQYNRTNQIKAGMEFVYNDLDLQFGSRNEFLPEGNYWTSMTQQPYRLSMYAQDKLEHQGFVAIAGLNLDFVDPNGEWYVLDVYDDQFYSSNYSPEQDDQFQKEKLKVDMSLSPRLAISHPITEVSKLYFNYGHYQQMPIAQDLYRIRRGNNNEVINMGDPVLPMAKTISYELGYDHAFKDMYLIHLSAYYKDILDQQDYTEYISANSKVIYYQLTSNSYEDIRGFELELAKIRGDWITGQVNYEYRVNTSGYFGVKKYFENPSEQRYYILKNPKQSKPRPTPRIKSVIDLHTPLQFGPKIAGQYLLGDWHINVLSYWRTGSWFTYNPNNVPGIEYNVQYKDNYSFDLKLAKSIQVGRVRLKLYADVYNVFNIKNFSGYGFEDGYDYNYYMQSLHMSDGAAGDLGYSNFTGKDKPGDVRDEGVDFVPMEWIANVESISTPSERPIYFDGATSTYMQWSQDNGWNEVNNNYYDEVINTKAYI</sequence>
<dbReference type="Pfam" id="PF07715">
    <property type="entry name" value="Plug"/>
    <property type="match status" value="1"/>
</dbReference>
<dbReference type="SUPFAM" id="SSF56935">
    <property type="entry name" value="Porins"/>
    <property type="match status" value="1"/>
</dbReference>
<feature type="transmembrane region" description="Helical" evidence="2">
    <location>
        <begin position="16"/>
        <end position="36"/>
    </location>
</feature>